<comment type="caution">
    <text evidence="11">The sequence shown here is derived from an EMBL/GenBank/DDBJ whole genome shotgun (WGS) entry which is preliminary data.</text>
</comment>
<dbReference type="RefSeq" id="WP_308866774.1">
    <property type="nucleotide sequence ID" value="NZ_JAVFWO010000002.1"/>
</dbReference>
<keyword evidence="2 11" id="KW-0489">Methyltransferase</keyword>
<dbReference type="PROSITE" id="PS00093">
    <property type="entry name" value="N4_MTASE"/>
    <property type="match status" value="1"/>
</dbReference>
<evidence type="ECO:0000313" key="11">
    <source>
        <dbReference type="EMBL" id="MDQ7877340.1"/>
    </source>
</evidence>
<keyword evidence="4" id="KW-0949">S-adenosyl-L-methionine</keyword>
<dbReference type="SUPFAM" id="SSF53335">
    <property type="entry name" value="S-adenosyl-L-methionine-dependent methyltransferases"/>
    <property type="match status" value="1"/>
</dbReference>
<keyword evidence="3 11" id="KW-0808">Transferase</keyword>
<dbReference type="GO" id="GO:0032259">
    <property type="term" value="P:methylation"/>
    <property type="evidence" value="ECO:0007669"/>
    <property type="project" value="UniProtKB-KW"/>
</dbReference>
<evidence type="ECO:0000256" key="6">
    <source>
        <dbReference type="ARBA" id="ARBA00023125"/>
    </source>
</evidence>
<evidence type="ECO:0000256" key="1">
    <source>
        <dbReference type="ARBA" id="ARBA00010203"/>
    </source>
</evidence>
<dbReference type="PRINTS" id="PR00508">
    <property type="entry name" value="S21N4MTFRASE"/>
</dbReference>
<dbReference type="EC" id="2.1.1.-" evidence="8"/>
<dbReference type="InterPro" id="IPR002941">
    <property type="entry name" value="DNA_methylase_N4/N6"/>
</dbReference>
<comment type="similarity">
    <text evidence="1">Belongs to the N(4)/N(6)-methyltransferase family. N(4) subfamily.</text>
</comment>
<reference evidence="11 12" key="1">
    <citation type="submission" date="2023-08" db="EMBL/GenBank/DDBJ databases">
        <title>Microbacterium psychrotolerans sp. nov., a psychrotolerant bacterium isolated from soil in Heilongjiang Province, China.</title>
        <authorList>
            <person name="An P."/>
            <person name="Zhao D."/>
            <person name="Xiang H."/>
        </authorList>
    </citation>
    <scope>NUCLEOTIDE SEQUENCE [LARGE SCALE GENOMIC DNA]</scope>
    <source>
        <strain evidence="11 12">QXD-8</strain>
    </source>
</reference>
<organism evidence="11 12">
    <name type="scientific">Microbacterium psychrotolerans</name>
    <dbReference type="NCBI Taxonomy" id="3068321"/>
    <lineage>
        <taxon>Bacteria</taxon>
        <taxon>Bacillati</taxon>
        <taxon>Actinomycetota</taxon>
        <taxon>Actinomycetes</taxon>
        <taxon>Micrococcales</taxon>
        <taxon>Microbacteriaceae</taxon>
        <taxon>Microbacterium</taxon>
    </lineage>
</organism>
<dbReference type="EMBL" id="JAVFWO010000002">
    <property type="protein sequence ID" value="MDQ7877340.1"/>
    <property type="molecule type" value="Genomic_DNA"/>
</dbReference>
<evidence type="ECO:0000313" key="12">
    <source>
        <dbReference type="Proteomes" id="UP001235133"/>
    </source>
</evidence>
<dbReference type="Pfam" id="PF01555">
    <property type="entry name" value="N6_N4_Mtase"/>
    <property type="match status" value="1"/>
</dbReference>
<name>A0ABU0YYD2_9MICO</name>
<dbReference type="InterPro" id="IPR017985">
    <property type="entry name" value="MeTrfase_CN4_CS"/>
</dbReference>
<comment type="catalytic activity">
    <reaction evidence="7">
        <text>a 2'-deoxycytidine in DNA + S-adenosyl-L-methionine = an N(4)-methyl-2'-deoxycytidine in DNA + S-adenosyl-L-homocysteine + H(+)</text>
        <dbReference type="Rhea" id="RHEA:16857"/>
        <dbReference type="Rhea" id="RHEA-COMP:11369"/>
        <dbReference type="Rhea" id="RHEA-COMP:13674"/>
        <dbReference type="ChEBI" id="CHEBI:15378"/>
        <dbReference type="ChEBI" id="CHEBI:57856"/>
        <dbReference type="ChEBI" id="CHEBI:59789"/>
        <dbReference type="ChEBI" id="CHEBI:85452"/>
        <dbReference type="ChEBI" id="CHEBI:137933"/>
        <dbReference type="EC" id="2.1.1.113"/>
    </reaction>
</comment>
<protein>
    <recommendedName>
        <fullName evidence="8">Methyltransferase</fullName>
        <ecNumber evidence="8">2.1.1.-</ecNumber>
    </recommendedName>
</protein>
<dbReference type="Gene3D" id="3.40.50.150">
    <property type="entry name" value="Vaccinia Virus protein VP39"/>
    <property type="match status" value="2"/>
</dbReference>
<evidence type="ECO:0000256" key="2">
    <source>
        <dbReference type="ARBA" id="ARBA00022603"/>
    </source>
</evidence>
<proteinExistence type="inferred from homology"/>
<feature type="domain" description="DNA methylase N-4/N-6" evidence="10">
    <location>
        <begin position="31"/>
        <end position="383"/>
    </location>
</feature>
<dbReference type="Proteomes" id="UP001235133">
    <property type="component" value="Unassembled WGS sequence"/>
</dbReference>
<dbReference type="InterPro" id="IPR029063">
    <property type="entry name" value="SAM-dependent_MTases_sf"/>
</dbReference>
<gene>
    <name evidence="11" type="ORF">Q9R08_05050</name>
</gene>
<keyword evidence="5" id="KW-0680">Restriction system</keyword>
<evidence type="ECO:0000256" key="7">
    <source>
        <dbReference type="ARBA" id="ARBA00049120"/>
    </source>
</evidence>
<evidence type="ECO:0000256" key="5">
    <source>
        <dbReference type="ARBA" id="ARBA00022747"/>
    </source>
</evidence>
<evidence type="ECO:0000256" key="9">
    <source>
        <dbReference type="SAM" id="MobiDB-lite"/>
    </source>
</evidence>
<dbReference type="GO" id="GO:0008168">
    <property type="term" value="F:methyltransferase activity"/>
    <property type="evidence" value="ECO:0007669"/>
    <property type="project" value="UniProtKB-KW"/>
</dbReference>
<feature type="region of interest" description="Disordered" evidence="9">
    <location>
        <begin position="212"/>
        <end position="237"/>
    </location>
</feature>
<keyword evidence="12" id="KW-1185">Reference proteome</keyword>
<evidence type="ECO:0000256" key="3">
    <source>
        <dbReference type="ARBA" id="ARBA00022679"/>
    </source>
</evidence>
<evidence type="ECO:0000259" key="10">
    <source>
        <dbReference type="Pfam" id="PF01555"/>
    </source>
</evidence>
<sequence length="401" mass="43368">MTEIHNVAGVRLIHGNVRDAGTLADIDDGSVRTIVTSPPYFGLRDYGVEGQLGAERTVEEYVANLVEVFGHLRRVLADDGTIWLNLGDSYAAKARGSDAGWDKSRLTNPARVQKAQSAALRKTGERSRGASSGIAPKNLMGVPWRVAFAMQDAGWILRSDIVWAKPSGMPESVTDRPTRSHEYIFLFAKSPKYFYDAAAIAEESASSSIGRLTRGRSSGYGAPGQTPQTIAQPQEGRPQLRRAIELAQRAGLSDEHFEAMRAVGMGDAGKALTTQSGTGRNDARSQQLADEAKAALGGYYREFLTASTRNKRDVWTVATVPFGEAHFAVYPPELIRPCIRAGSAVGDTVLDPFSGSGTTGMVARQEGRNYIGLDLNRGYLELSLRTRFAQPVMDVWEGGAA</sequence>
<keyword evidence="6" id="KW-0238">DNA-binding</keyword>
<dbReference type="InterPro" id="IPR001091">
    <property type="entry name" value="RM_Methyltransferase"/>
</dbReference>
<evidence type="ECO:0000256" key="4">
    <source>
        <dbReference type="ARBA" id="ARBA00022691"/>
    </source>
</evidence>
<evidence type="ECO:0000256" key="8">
    <source>
        <dbReference type="RuleBase" id="RU362026"/>
    </source>
</evidence>
<accession>A0ABU0YYD2</accession>